<evidence type="ECO:0000313" key="2">
    <source>
        <dbReference type="EMBL" id="MFC3155378.1"/>
    </source>
</evidence>
<evidence type="ECO:0000313" key="3">
    <source>
        <dbReference type="Proteomes" id="UP001595548"/>
    </source>
</evidence>
<comment type="caution">
    <text evidence="2">The sequence shown here is derived from an EMBL/GenBank/DDBJ whole genome shotgun (WGS) entry which is preliminary data.</text>
</comment>
<protein>
    <submittedName>
        <fullName evidence="2">TIGR04219 family outer membrane beta-barrel protein</fullName>
    </submittedName>
</protein>
<accession>A0ABV7HRI1</accession>
<proteinExistence type="predicted"/>
<dbReference type="Proteomes" id="UP001595548">
    <property type="component" value="Unassembled WGS sequence"/>
</dbReference>
<gene>
    <name evidence="2" type="ORF">ACFOEB_09210</name>
</gene>
<organism evidence="2 3">
    <name type="scientific">Gilvimarinus japonicus</name>
    <dbReference type="NCBI Taxonomy" id="1796469"/>
    <lineage>
        <taxon>Bacteria</taxon>
        <taxon>Pseudomonadati</taxon>
        <taxon>Pseudomonadota</taxon>
        <taxon>Gammaproteobacteria</taxon>
        <taxon>Cellvibrionales</taxon>
        <taxon>Cellvibrionaceae</taxon>
        <taxon>Gilvimarinus</taxon>
    </lineage>
</organism>
<keyword evidence="1" id="KW-0732">Signal</keyword>
<sequence>MRAIFATPLAAPLVALCISATAHADAIGVKGDIGLWRSDYAGDIGSASTSVGSLGYTDETNRFLHISVEHPIPLIPNFRVGYTDINAGRSVEWEGGSASSTIELTHLDNTAYYEVLDNWVSIDLGLSLRIYDGRISLATPNTNESMKVDDVLPMGYLLVEAELPFTGWSAGVEGNHTDFSDYQVTDYTLKLRYLFDSLVDLGVEFGYRNQALNIDQGMGADLTLDGPYAAFAFHF</sequence>
<dbReference type="EMBL" id="JBHRTL010000006">
    <property type="protein sequence ID" value="MFC3155378.1"/>
    <property type="molecule type" value="Genomic_DNA"/>
</dbReference>
<feature type="signal peptide" evidence="1">
    <location>
        <begin position="1"/>
        <end position="24"/>
    </location>
</feature>
<dbReference type="NCBIfam" id="TIGR04219">
    <property type="entry name" value="OMP_w_GlyGly"/>
    <property type="match status" value="1"/>
</dbReference>
<evidence type="ECO:0000256" key="1">
    <source>
        <dbReference type="SAM" id="SignalP"/>
    </source>
</evidence>
<dbReference type="InterPro" id="IPR026387">
    <property type="entry name" value="OMP_w_GlyGly"/>
</dbReference>
<dbReference type="RefSeq" id="WP_382416054.1">
    <property type="nucleotide sequence ID" value="NZ_AP031500.1"/>
</dbReference>
<feature type="chain" id="PRO_5045376746" evidence="1">
    <location>
        <begin position="25"/>
        <end position="235"/>
    </location>
</feature>
<keyword evidence="3" id="KW-1185">Reference proteome</keyword>
<name>A0ABV7HRI1_9GAMM</name>
<reference evidence="3" key="1">
    <citation type="journal article" date="2019" name="Int. J. Syst. Evol. Microbiol.">
        <title>The Global Catalogue of Microorganisms (GCM) 10K type strain sequencing project: providing services to taxonomists for standard genome sequencing and annotation.</title>
        <authorList>
            <consortium name="The Broad Institute Genomics Platform"/>
            <consortium name="The Broad Institute Genome Sequencing Center for Infectious Disease"/>
            <person name="Wu L."/>
            <person name="Ma J."/>
        </authorList>
    </citation>
    <scope>NUCLEOTIDE SEQUENCE [LARGE SCALE GENOMIC DNA]</scope>
    <source>
        <strain evidence="3">KCTC 52141</strain>
    </source>
</reference>